<organism evidence="1">
    <name type="scientific">uncultured Pleomorphomonas sp</name>
    <dbReference type="NCBI Taxonomy" id="442121"/>
    <lineage>
        <taxon>Bacteria</taxon>
        <taxon>Pseudomonadati</taxon>
        <taxon>Pseudomonadota</taxon>
        <taxon>Alphaproteobacteria</taxon>
        <taxon>Hyphomicrobiales</taxon>
        <taxon>Pleomorphomonadaceae</taxon>
        <taxon>Pleomorphomonas</taxon>
        <taxon>environmental samples</taxon>
    </lineage>
</organism>
<dbReference type="RefSeq" id="WP_100082827.1">
    <property type="nucleotide sequence ID" value="NZ_LT608334.1"/>
</dbReference>
<gene>
    <name evidence="1" type="ORF">KL86PLE_90414</name>
</gene>
<proteinExistence type="predicted"/>
<evidence type="ECO:0000313" key="1">
    <source>
        <dbReference type="EMBL" id="SCM79461.1"/>
    </source>
</evidence>
<name>A0A212LPR2_9HYPH</name>
<protein>
    <submittedName>
        <fullName evidence="1">Uncharacterized protein</fullName>
    </submittedName>
</protein>
<accession>A0A212LPR2</accession>
<dbReference type="EMBL" id="FMJD01000013">
    <property type="protein sequence ID" value="SCM79461.1"/>
    <property type="molecule type" value="Genomic_DNA"/>
</dbReference>
<reference evidence="1" key="1">
    <citation type="submission" date="2016-08" db="EMBL/GenBank/DDBJ databases">
        <authorList>
            <person name="Seilhamer J.J."/>
        </authorList>
    </citation>
    <scope>NUCLEOTIDE SEQUENCE</scope>
    <source>
        <strain evidence="1">86</strain>
    </source>
</reference>
<sequence>MEPRKTITPRQAIARVQELAQANFGPIGAVNFEFVPLAEGVDVAPNWNLTFRAAPANRQALDSRRMRAIQLAVEQVRADHPRVRWP</sequence>
<dbReference type="AlphaFoldDB" id="A0A212LPR2"/>